<keyword evidence="4 11" id="KW-0396">Initiation factor</keyword>
<evidence type="ECO:0000256" key="7">
    <source>
        <dbReference type="ARBA" id="ARBA00022845"/>
    </source>
</evidence>
<evidence type="ECO:0000256" key="6">
    <source>
        <dbReference type="ARBA" id="ARBA00022737"/>
    </source>
</evidence>
<gene>
    <name evidence="11" type="primary">eif2a</name>
    <name evidence="11" type="ORF">AWC38_SpisGene17084</name>
</gene>
<protein>
    <recommendedName>
        <fullName evidence="3">Eukaryotic translation initiation factor 2A</fullName>
    </recommendedName>
</protein>
<keyword evidence="8" id="KW-0648">Protein biosynthesis</keyword>
<accession>A0A2B4RQC9</accession>
<evidence type="ECO:0000256" key="9">
    <source>
        <dbReference type="SAM" id="MobiDB-lite"/>
    </source>
</evidence>
<evidence type="ECO:0000313" key="11">
    <source>
        <dbReference type="EMBL" id="PFX18547.1"/>
    </source>
</evidence>
<dbReference type="GO" id="GO:0003743">
    <property type="term" value="F:translation initiation factor activity"/>
    <property type="evidence" value="ECO:0007669"/>
    <property type="project" value="UniProtKB-KW"/>
</dbReference>
<dbReference type="InterPro" id="IPR013979">
    <property type="entry name" value="TIF_beta_prop-like"/>
</dbReference>
<evidence type="ECO:0000256" key="4">
    <source>
        <dbReference type="ARBA" id="ARBA00022540"/>
    </source>
</evidence>
<comment type="function">
    <text evidence="1">Functions in the early steps of protein synthesis of a small number of specific mRNAs. Acts by directing the binding of methionyl-tRNAi to 40S ribosomal subunits. In contrast to the eIF-2 complex, it binds methionyl-tRNAi to 40S subunits in a codon-dependent manner, whereas the eIF-2 complex binds methionyl-tRNAi to 40S subunits in a GTP-dependent manner.</text>
</comment>
<evidence type="ECO:0000256" key="2">
    <source>
        <dbReference type="ARBA" id="ARBA00009573"/>
    </source>
</evidence>
<dbReference type="PANTHER" id="PTHR13227:SF0">
    <property type="entry name" value="EUKARYOTIC TRANSLATION INITIATION FACTOR 2A"/>
    <property type="match status" value="1"/>
</dbReference>
<comment type="similarity">
    <text evidence="2">Belongs to the WD repeat EIF2A family.</text>
</comment>
<keyword evidence="5" id="KW-0853">WD repeat</keyword>
<evidence type="ECO:0000256" key="8">
    <source>
        <dbReference type="ARBA" id="ARBA00022917"/>
    </source>
</evidence>
<dbReference type="EMBL" id="LSMT01000405">
    <property type="protein sequence ID" value="PFX18547.1"/>
    <property type="molecule type" value="Genomic_DNA"/>
</dbReference>
<evidence type="ECO:0000256" key="3">
    <source>
        <dbReference type="ARBA" id="ARBA00013819"/>
    </source>
</evidence>
<evidence type="ECO:0000256" key="5">
    <source>
        <dbReference type="ARBA" id="ARBA00022574"/>
    </source>
</evidence>
<proteinExistence type="inferred from homology"/>
<organism evidence="11 12">
    <name type="scientific">Stylophora pistillata</name>
    <name type="common">Smooth cauliflower coral</name>
    <dbReference type="NCBI Taxonomy" id="50429"/>
    <lineage>
        <taxon>Eukaryota</taxon>
        <taxon>Metazoa</taxon>
        <taxon>Cnidaria</taxon>
        <taxon>Anthozoa</taxon>
        <taxon>Hexacorallia</taxon>
        <taxon>Scleractinia</taxon>
        <taxon>Astrocoeniina</taxon>
        <taxon>Pocilloporidae</taxon>
        <taxon>Stylophora</taxon>
    </lineage>
</organism>
<dbReference type="Proteomes" id="UP000225706">
    <property type="component" value="Unassembled WGS sequence"/>
</dbReference>
<dbReference type="GO" id="GO:0022627">
    <property type="term" value="C:cytosolic small ribosomal subunit"/>
    <property type="evidence" value="ECO:0007669"/>
    <property type="project" value="TreeGrafter"/>
</dbReference>
<evidence type="ECO:0000313" key="12">
    <source>
        <dbReference type="Proteomes" id="UP000225706"/>
    </source>
</evidence>
<feature type="region of interest" description="Disordered" evidence="9">
    <location>
        <begin position="280"/>
        <end position="410"/>
    </location>
</feature>
<comment type="caution">
    <text evidence="11">The sequence shown here is derived from an EMBL/GenBank/DDBJ whole genome shotgun (WGS) entry which is preliminary data.</text>
</comment>
<feature type="domain" description="Translation initiation factor beta propellor-like" evidence="10">
    <location>
        <begin position="188"/>
        <end position="259"/>
    </location>
</feature>
<feature type="compositionally biased region" description="Basic and acidic residues" evidence="9">
    <location>
        <begin position="307"/>
        <end position="324"/>
    </location>
</feature>
<reference evidence="12" key="1">
    <citation type="journal article" date="2017" name="bioRxiv">
        <title>Comparative analysis of the genomes of Stylophora pistillata and Acropora digitifera provides evidence for extensive differences between species of corals.</title>
        <authorList>
            <person name="Voolstra C.R."/>
            <person name="Li Y."/>
            <person name="Liew Y.J."/>
            <person name="Baumgarten S."/>
            <person name="Zoccola D."/>
            <person name="Flot J.-F."/>
            <person name="Tambutte S."/>
            <person name="Allemand D."/>
            <person name="Aranda M."/>
        </authorList>
    </citation>
    <scope>NUCLEOTIDE SEQUENCE [LARGE SCALE GENOMIC DNA]</scope>
</reference>
<keyword evidence="12" id="KW-1185">Reference proteome</keyword>
<keyword evidence="6" id="KW-0677">Repeat</keyword>
<dbReference type="OrthoDB" id="2194683at2759"/>
<dbReference type="GO" id="GO:0006417">
    <property type="term" value="P:regulation of translation"/>
    <property type="evidence" value="ECO:0007669"/>
    <property type="project" value="UniProtKB-KW"/>
</dbReference>
<evidence type="ECO:0000256" key="1">
    <source>
        <dbReference type="ARBA" id="ARBA00003993"/>
    </source>
</evidence>
<dbReference type="Gene3D" id="2.130.10.10">
    <property type="entry name" value="YVTN repeat-like/Quinoprotein amine dehydrogenase"/>
    <property type="match status" value="1"/>
</dbReference>
<evidence type="ECO:0000259" key="10">
    <source>
        <dbReference type="Pfam" id="PF08662"/>
    </source>
</evidence>
<dbReference type="InterPro" id="IPR015943">
    <property type="entry name" value="WD40/YVTN_repeat-like_dom_sf"/>
</dbReference>
<dbReference type="PANTHER" id="PTHR13227">
    <property type="entry name" value="EUKARYOTIC TRANSLATION INITIATION FACTOR 2A"/>
    <property type="match status" value="1"/>
</dbReference>
<dbReference type="AlphaFoldDB" id="A0A2B4RQC9"/>
<feature type="compositionally biased region" description="Basic and acidic residues" evidence="9">
    <location>
        <begin position="390"/>
        <end position="410"/>
    </location>
</feature>
<dbReference type="SUPFAM" id="SSF82171">
    <property type="entry name" value="DPP6 N-terminal domain-like"/>
    <property type="match status" value="1"/>
</dbReference>
<dbReference type="GO" id="GO:0003729">
    <property type="term" value="F:mRNA binding"/>
    <property type="evidence" value="ECO:0007669"/>
    <property type="project" value="TreeGrafter"/>
</dbReference>
<dbReference type="GO" id="GO:0000049">
    <property type="term" value="F:tRNA binding"/>
    <property type="evidence" value="ECO:0007669"/>
    <property type="project" value="TreeGrafter"/>
</dbReference>
<dbReference type="InterPro" id="IPR011387">
    <property type="entry name" value="TIF2A"/>
</dbReference>
<sequence length="430" mass="47930">MAATRALFAVRGSDGISIVHGPPKFRQNQDFGSDNSGRCTVMTFSADGSLFAWCNGQSVRVVDTSKFSLVCRIPKEKTQCLDFSPKSTHISTWEQYTASKDQSAGVNNLEIWNLQAGRLVAGFSQKKKDTWQPKWSEDESVCARSVTNEVHCFHNTDFTSIATKLRLQGISDFELSPGSPPLTVAAYVPGSKEMWSRKDLKLISKPQASDSTYFEWCPDGEHILTATTSPRLREGNGYKLWHYTGKLLDERSVDELWEVKWQPVVHGVFKEPRIDYSAAASATTQEQQKTKDVYRPPGLRGSAPSVKLHENEPAENMKPKEGQEMSKSAAKNKKKREAKARAKQEQEAAIGEVVNSKLPPPSPASPPVADTTTLPPEKEKKLRNLKKKLRQIEDLKEQQKSGKTLEKNQLDKVAAEASLIKEIQELELGS</sequence>
<name>A0A2B4RQC9_STYPI</name>
<keyword evidence="7" id="KW-0810">Translation regulation</keyword>
<dbReference type="GO" id="GO:0043022">
    <property type="term" value="F:ribosome binding"/>
    <property type="evidence" value="ECO:0007669"/>
    <property type="project" value="TreeGrafter"/>
</dbReference>
<dbReference type="STRING" id="50429.A0A2B4RQC9"/>
<dbReference type="Pfam" id="PF08662">
    <property type="entry name" value="eIF2A"/>
    <property type="match status" value="1"/>
</dbReference>